<evidence type="ECO:0008006" key="2">
    <source>
        <dbReference type="Google" id="ProtNLM"/>
    </source>
</evidence>
<proteinExistence type="predicted"/>
<dbReference type="AlphaFoldDB" id="X1JKD1"/>
<dbReference type="SUPFAM" id="SSF51735">
    <property type="entry name" value="NAD(P)-binding Rossmann-fold domains"/>
    <property type="match status" value="1"/>
</dbReference>
<evidence type="ECO:0000313" key="1">
    <source>
        <dbReference type="EMBL" id="GAH70208.1"/>
    </source>
</evidence>
<name>X1JKD1_9ZZZZ</name>
<reference evidence="1" key="1">
    <citation type="journal article" date="2014" name="Front. Microbiol.">
        <title>High frequency of phylogenetically diverse reductive dehalogenase-homologous genes in deep subseafloor sedimentary metagenomes.</title>
        <authorList>
            <person name="Kawai M."/>
            <person name="Futagami T."/>
            <person name="Toyoda A."/>
            <person name="Takaki Y."/>
            <person name="Nishi S."/>
            <person name="Hori S."/>
            <person name="Arai W."/>
            <person name="Tsubouchi T."/>
            <person name="Morono Y."/>
            <person name="Uchiyama I."/>
            <person name="Ito T."/>
            <person name="Fujiyama A."/>
            <person name="Inagaki F."/>
            <person name="Takami H."/>
        </authorList>
    </citation>
    <scope>NUCLEOTIDE SEQUENCE</scope>
    <source>
        <strain evidence="1">Expedition CK06-06</strain>
    </source>
</reference>
<sequence>RAGNVIGGGDWARDRLIPDCVSAWLKGETARIRCPEAVRPWQHVLESLSGYMLLAERLYEQGDSFAEAWNFGPNESSVESVEEVISELSRFWGEQARWERDSDDHPHEAHYLKLDCSKARTKLGWAPCWDLTTALRKTAEWYQTYRKQPGKIREKTLEQIREYMKDSK</sequence>
<feature type="non-terminal residue" evidence="1">
    <location>
        <position position="1"/>
    </location>
</feature>
<dbReference type="EMBL" id="BARU01029725">
    <property type="protein sequence ID" value="GAH70208.1"/>
    <property type="molecule type" value="Genomic_DNA"/>
</dbReference>
<gene>
    <name evidence="1" type="ORF">S03H2_47239</name>
</gene>
<dbReference type="Gene3D" id="3.90.25.10">
    <property type="entry name" value="UDP-galactose 4-epimerase, domain 1"/>
    <property type="match status" value="1"/>
</dbReference>
<comment type="caution">
    <text evidence="1">The sequence shown here is derived from an EMBL/GenBank/DDBJ whole genome shotgun (WGS) entry which is preliminary data.</text>
</comment>
<accession>X1JKD1</accession>
<protein>
    <recommendedName>
        <fullName evidence="2">NAD(P)-binding domain-containing protein</fullName>
    </recommendedName>
</protein>
<dbReference type="InterPro" id="IPR036291">
    <property type="entry name" value="NAD(P)-bd_dom_sf"/>
</dbReference>
<organism evidence="1">
    <name type="scientific">marine sediment metagenome</name>
    <dbReference type="NCBI Taxonomy" id="412755"/>
    <lineage>
        <taxon>unclassified sequences</taxon>
        <taxon>metagenomes</taxon>
        <taxon>ecological metagenomes</taxon>
    </lineage>
</organism>